<feature type="signal peptide" evidence="1">
    <location>
        <begin position="1"/>
        <end position="21"/>
    </location>
</feature>
<evidence type="ECO:0000313" key="3">
    <source>
        <dbReference type="Proteomes" id="UP000664203"/>
    </source>
</evidence>
<protein>
    <submittedName>
        <fullName evidence="2">Uncharacterized protein</fullName>
    </submittedName>
</protein>
<dbReference type="EMBL" id="CAJPDR010000219">
    <property type="protein sequence ID" value="CAF9926819.1"/>
    <property type="molecule type" value="Genomic_DNA"/>
</dbReference>
<evidence type="ECO:0000256" key="1">
    <source>
        <dbReference type="SAM" id="SignalP"/>
    </source>
</evidence>
<comment type="caution">
    <text evidence="2">The sequence shown here is derived from an EMBL/GenBank/DDBJ whole genome shotgun (WGS) entry which is preliminary data.</text>
</comment>
<gene>
    <name evidence="2" type="ORF">ALECFALPRED_003534</name>
</gene>
<reference evidence="2" key="1">
    <citation type="submission" date="2021-03" db="EMBL/GenBank/DDBJ databases">
        <authorList>
            <person name="Tagirdzhanova G."/>
        </authorList>
    </citation>
    <scope>NUCLEOTIDE SEQUENCE</scope>
</reference>
<accession>A0A8H3FP25</accession>
<dbReference type="AlphaFoldDB" id="A0A8H3FP25"/>
<sequence length="217" mass="22429">MFFTLALPMLTLFLPIHSALAPQYDDGYTPCAETTAYKDLSSTPKYTGGWQMTGAPPVTSDPISAASLTATYSESIGVTITEGFSLGAKLPGDVFNLGFDASVAWSYTSTTGWSSGEPCPPGSPAAYVCGLMGRPYLIDVSGTSYQQYNDGNCLDPGAIVGGSEVPFDFTAPVTSSTIPAPDGKAHADFQYSACICATSQNQTVLSGLPACPLPGCG</sequence>
<organism evidence="2 3">
    <name type="scientific">Alectoria fallacina</name>
    <dbReference type="NCBI Taxonomy" id="1903189"/>
    <lineage>
        <taxon>Eukaryota</taxon>
        <taxon>Fungi</taxon>
        <taxon>Dikarya</taxon>
        <taxon>Ascomycota</taxon>
        <taxon>Pezizomycotina</taxon>
        <taxon>Lecanoromycetes</taxon>
        <taxon>OSLEUM clade</taxon>
        <taxon>Lecanoromycetidae</taxon>
        <taxon>Lecanorales</taxon>
        <taxon>Lecanorineae</taxon>
        <taxon>Parmeliaceae</taxon>
        <taxon>Alectoria</taxon>
    </lineage>
</organism>
<evidence type="ECO:0000313" key="2">
    <source>
        <dbReference type="EMBL" id="CAF9926819.1"/>
    </source>
</evidence>
<name>A0A8H3FP25_9LECA</name>
<dbReference type="Proteomes" id="UP000664203">
    <property type="component" value="Unassembled WGS sequence"/>
</dbReference>
<keyword evidence="1" id="KW-0732">Signal</keyword>
<keyword evidence="3" id="KW-1185">Reference proteome</keyword>
<proteinExistence type="predicted"/>
<feature type="chain" id="PRO_5034082937" evidence="1">
    <location>
        <begin position="22"/>
        <end position="217"/>
    </location>
</feature>